<name>A0A3D9HXX6_9PROT</name>
<dbReference type="EMBL" id="QRDW01000001">
    <property type="protein sequence ID" value="RED54357.1"/>
    <property type="molecule type" value="Genomic_DNA"/>
</dbReference>
<gene>
    <name evidence="3" type="ORF">DFP90_1011160</name>
</gene>
<comment type="similarity">
    <text evidence="1 2">Belongs to the UPF0301 (AlgH) family.</text>
</comment>
<sequence length="192" mass="20882">MVSDMDDNKGYLAGQLLVAMPSMTDPRFERTVIYVCVHNEDGAMGLVVNRLIDTLTFNELLEQLRLPPPDQGQEILVHFGGPVEAGRGFVLHSSDYFREGTVQMGNGVGLTATIDILRDIATGDGPRESLLALGYAGWGAGQLDEEIQENAWLHCPADEQLVFDEDLGSKWQRAISKIGIDLSLLSGEAGHA</sequence>
<organism evidence="3 4">
    <name type="scientific">Aestuariispira insulae</name>
    <dbReference type="NCBI Taxonomy" id="1461337"/>
    <lineage>
        <taxon>Bacteria</taxon>
        <taxon>Pseudomonadati</taxon>
        <taxon>Pseudomonadota</taxon>
        <taxon>Alphaproteobacteria</taxon>
        <taxon>Rhodospirillales</taxon>
        <taxon>Kiloniellaceae</taxon>
        <taxon>Aestuariispira</taxon>
    </lineage>
</organism>
<evidence type="ECO:0000313" key="4">
    <source>
        <dbReference type="Proteomes" id="UP000256845"/>
    </source>
</evidence>
<dbReference type="PANTHER" id="PTHR30327:SF1">
    <property type="entry name" value="UPF0301 PROTEIN YQGE"/>
    <property type="match status" value="1"/>
</dbReference>
<keyword evidence="4" id="KW-1185">Reference proteome</keyword>
<evidence type="ECO:0000256" key="1">
    <source>
        <dbReference type="ARBA" id="ARBA00009600"/>
    </source>
</evidence>
<dbReference type="Pfam" id="PF02622">
    <property type="entry name" value="DUF179"/>
    <property type="match status" value="1"/>
</dbReference>
<dbReference type="GO" id="GO:0005829">
    <property type="term" value="C:cytosol"/>
    <property type="evidence" value="ECO:0007669"/>
    <property type="project" value="TreeGrafter"/>
</dbReference>
<accession>A0A3D9HXX6</accession>
<dbReference type="SUPFAM" id="SSF143456">
    <property type="entry name" value="VC0467-like"/>
    <property type="match status" value="1"/>
</dbReference>
<dbReference type="HAMAP" id="MF_00758">
    <property type="entry name" value="UPF0301"/>
    <property type="match status" value="1"/>
</dbReference>
<dbReference type="InterPro" id="IPR003774">
    <property type="entry name" value="AlgH-like"/>
</dbReference>
<dbReference type="NCBIfam" id="NF001266">
    <property type="entry name" value="PRK00228.1-1"/>
    <property type="match status" value="1"/>
</dbReference>
<dbReference type="RefSeq" id="WP_245956968.1">
    <property type="nucleotide sequence ID" value="NZ_QRDW01000001.1"/>
</dbReference>
<dbReference type="Proteomes" id="UP000256845">
    <property type="component" value="Unassembled WGS sequence"/>
</dbReference>
<proteinExistence type="inferred from homology"/>
<evidence type="ECO:0000313" key="3">
    <source>
        <dbReference type="EMBL" id="RED54357.1"/>
    </source>
</evidence>
<dbReference type="AlphaFoldDB" id="A0A3D9HXX6"/>
<reference evidence="3 4" key="1">
    <citation type="submission" date="2018-07" db="EMBL/GenBank/DDBJ databases">
        <title>Genomic Encyclopedia of Type Strains, Phase III (KMG-III): the genomes of soil and plant-associated and newly described type strains.</title>
        <authorList>
            <person name="Whitman W."/>
        </authorList>
    </citation>
    <scope>NUCLEOTIDE SEQUENCE [LARGE SCALE GENOMIC DNA]</scope>
    <source>
        <strain evidence="3 4">CECT 8488</strain>
    </source>
</reference>
<dbReference type="Gene3D" id="3.40.1740.10">
    <property type="entry name" value="VC0467-like"/>
    <property type="match status" value="1"/>
</dbReference>
<dbReference type="PANTHER" id="PTHR30327">
    <property type="entry name" value="UNCHARACTERIZED PROTEIN YQGE"/>
    <property type="match status" value="1"/>
</dbReference>
<protein>
    <recommendedName>
        <fullName evidence="2">UPF0301 protein DFP90_1011160</fullName>
    </recommendedName>
</protein>
<dbReference type="NCBIfam" id="NF001268">
    <property type="entry name" value="PRK00228.1-4"/>
    <property type="match status" value="1"/>
</dbReference>
<evidence type="ECO:0000256" key="2">
    <source>
        <dbReference type="HAMAP-Rule" id="MF_00758"/>
    </source>
</evidence>
<comment type="caution">
    <text evidence="3">The sequence shown here is derived from an EMBL/GenBank/DDBJ whole genome shotgun (WGS) entry which is preliminary data.</text>
</comment>